<keyword evidence="2" id="KW-1185">Reference proteome</keyword>
<sequence>YLTLRKRQRLSALYTRAKLVRRLMNEAALMVEQIPSRRGQQQRRQRVSLVICDHRNKASTLTVLAVCQTQLLKHCGDIKVITN</sequence>
<reference evidence="1 2" key="1">
    <citation type="submission" date="2021-06" db="EMBL/GenBank/DDBJ databases">
        <authorList>
            <person name="Palmer J.M."/>
        </authorList>
    </citation>
    <scope>NUCLEOTIDE SEQUENCE [LARGE SCALE GENOMIC DNA]</scope>
    <source>
        <strain evidence="1 2">XR_2019</strain>
        <tissue evidence="1">Muscle</tissue>
    </source>
</reference>
<dbReference type="EMBL" id="JAHRIM010051279">
    <property type="protein sequence ID" value="MEQ2269214.1"/>
    <property type="molecule type" value="Genomic_DNA"/>
</dbReference>
<evidence type="ECO:0000313" key="2">
    <source>
        <dbReference type="Proteomes" id="UP001444071"/>
    </source>
</evidence>
<feature type="non-terminal residue" evidence="1">
    <location>
        <position position="1"/>
    </location>
</feature>
<protein>
    <submittedName>
        <fullName evidence="1">Uncharacterized protein</fullName>
    </submittedName>
</protein>
<organism evidence="1 2">
    <name type="scientific">Xenotaenia resolanae</name>
    <dbReference type="NCBI Taxonomy" id="208358"/>
    <lineage>
        <taxon>Eukaryota</taxon>
        <taxon>Metazoa</taxon>
        <taxon>Chordata</taxon>
        <taxon>Craniata</taxon>
        <taxon>Vertebrata</taxon>
        <taxon>Euteleostomi</taxon>
        <taxon>Actinopterygii</taxon>
        <taxon>Neopterygii</taxon>
        <taxon>Teleostei</taxon>
        <taxon>Neoteleostei</taxon>
        <taxon>Acanthomorphata</taxon>
        <taxon>Ovalentaria</taxon>
        <taxon>Atherinomorphae</taxon>
        <taxon>Cyprinodontiformes</taxon>
        <taxon>Goodeidae</taxon>
        <taxon>Xenotaenia</taxon>
    </lineage>
</organism>
<accession>A0ABV0WJC5</accession>
<proteinExistence type="predicted"/>
<name>A0ABV0WJC5_9TELE</name>
<gene>
    <name evidence="1" type="ORF">XENORESO_001371</name>
</gene>
<comment type="caution">
    <text evidence="1">The sequence shown here is derived from an EMBL/GenBank/DDBJ whole genome shotgun (WGS) entry which is preliminary data.</text>
</comment>
<dbReference type="Proteomes" id="UP001444071">
    <property type="component" value="Unassembled WGS sequence"/>
</dbReference>
<evidence type="ECO:0000313" key="1">
    <source>
        <dbReference type="EMBL" id="MEQ2269214.1"/>
    </source>
</evidence>